<evidence type="ECO:0000313" key="1">
    <source>
        <dbReference type="EMBL" id="ERG92780.1"/>
    </source>
</evidence>
<proteinExistence type="predicted"/>
<evidence type="ECO:0000313" key="2">
    <source>
        <dbReference type="Proteomes" id="UP000030649"/>
    </source>
</evidence>
<dbReference type="Proteomes" id="UP000030649">
    <property type="component" value="Unassembled WGS sequence"/>
</dbReference>
<dbReference type="AlphaFoldDB" id="U1N7V3"/>
<dbReference type="EMBL" id="KE356560">
    <property type="protein sequence ID" value="ERG92780.1"/>
    <property type="molecule type" value="Genomic_DNA"/>
</dbReference>
<gene>
    <name evidence="1" type="ORF">J07HQW1_02828</name>
</gene>
<dbReference type="HOGENOM" id="CLU_1127063_0_0_2"/>
<reference evidence="1 2" key="1">
    <citation type="journal article" date="2013" name="PLoS ONE">
        <title>Assembly-driven community genomics of a hypersaline microbial ecosystem.</title>
        <authorList>
            <person name="Podell S."/>
            <person name="Ugalde J.A."/>
            <person name="Narasingarao P."/>
            <person name="Banfield J.F."/>
            <person name="Heidelberg K.B."/>
            <person name="Allen E.E."/>
        </authorList>
    </citation>
    <scope>NUCLEOTIDE SEQUENCE [LARGE SCALE GENOMIC DNA]</scope>
    <source>
        <strain evidence="2">J07HQW1</strain>
    </source>
</reference>
<accession>U1N7V3</accession>
<name>U1N7V3_9EURY</name>
<organism evidence="1 2">
    <name type="scientific">Haloquadratum walsbyi J07HQW1</name>
    <dbReference type="NCBI Taxonomy" id="1238424"/>
    <lineage>
        <taxon>Archaea</taxon>
        <taxon>Methanobacteriati</taxon>
        <taxon>Methanobacteriota</taxon>
        <taxon>Stenosarchaea group</taxon>
        <taxon>Halobacteria</taxon>
        <taxon>Halobacteriales</taxon>
        <taxon>Haloferacaceae</taxon>
        <taxon>Haloquadratum</taxon>
    </lineage>
</organism>
<sequence>MGDRDHRHDAIIALSQNEYRDAGDAYTLAGYGRLSGLSDRGRELFDPEDAPWAGYALESFFLAAICYRLSDGEARARNRVGQGILIASDLRDNILETPVLAAACDEWIGTFRAIAGDDDRAATAYDRAVKGYEDADPDDPVSVTTEPLLQATESGVRQLTRPNDENVKWDNIHGSAPEQALSHRVQFFRSRVPTAIQSRINEQTLHAPRGSTEYGNDEFHCPDCGSHDVNYVADTVLCLRCDSPTERRS</sequence>
<protein>
    <submittedName>
        <fullName evidence="1">Uncharacterized protein</fullName>
    </submittedName>
</protein>